<evidence type="ECO:0000313" key="10">
    <source>
        <dbReference type="Proteomes" id="UP001064933"/>
    </source>
</evidence>
<feature type="domain" description="MacB-like periplasmic core" evidence="8">
    <location>
        <begin position="484"/>
        <end position="625"/>
    </location>
</feature>
<evidence type="ECO:0000256" key="3">
    <source>
        <dbReference type="ARBA" id="ARBA00022692"/>
    </source>
</evidence>
<feature type="transmembrane region" description="Helical" evidence="6">
    <location>
        <begin position="384"/>
        <end position="409"/>
    </location>
</feature>
<evidence type="ECO:0000259" key="8">
    <source>
        <dbReference type="Pfam" id="PF12704"/>
    </source>
</evidence>
<dbReference type="PANTHER" id="PTHR30572">
    <property type="entry name" value="MEMBRANE COMPONENT OF TRANSPORTER-RELATED"/>
    <property type="match status" value="1"/>
</dbReference>
<accession>A0ABY6ATX0</accession>
<dbReference type="InterPro" id="IPR025857">
    <property type="entry name" value="MacB_PCD"/>
</dbReference>
<feature type="transmembrane region" description="Helical" evidence="6">
    <location>
        <begin position="679"/>
        <end position="701"/>
    </location>
</feature>
<evidence type="ECO:0000256" key="5">
    <source>
        <dbReference type="ARBA" id="ARBA00023136"/>
    </source>
</evidence>
<comment type="subcellular location">
    <subcellularLocation>
        <location evidence="1">Cell membrane</location>
        <topology evidence="1">Multi-pass membrane protein</topology>
    </subcellularLocation>
</comment>
<feature type="transmembrane region" description="Helical" evidence="6">
    <location>
        <begin position="350"/>
        <end position="369"/>
    </location>
</feature>
<feature type="domain" description="ABC3 transporter permease C-terminal" evidence="7">
    <location>
        <begin position="301"/>
        <end position="414"/>
    </location>
</feature>
<evidence type="ECO:0000256" key="1">
    <source>
        <dbReference type="ARBA" id="ARBA00004651"/>
    </source>
</evidence>
<evidence type="ECO:0000256" key="4">
    <source>
        <dbReference type="ARBA" id="ARBA00022989"/>
    </source>
</evidence>
<dbReference type="PANTHER" id="PTHR30572:SF18">
    <property type="entry name" value="ABC-TYPE MACROLIDE FAMILY EXPORT SYSTEM PERMEASE COMPONENT 2"/>
    <property type="match status" value="1"/>
</dbReference>
<dbReference type="Proteomes" id="UP001064933">
    <property type="component" value="Chromosome"/>
</dbReference>
<feature type="transmembrane region" description="Helical" evidence="6">
    <location>
        <begin position="735"/>
        <end position="757"/>
    </location>
</feature>
<feature type="domain" description="ABC3 transporter permease C-terminal" evidence="7">
    <location>
        <begin position="686"/>
        <end position="794"/>
    </location>
</feature>
<dbReference type="InterPro" id="IPR050250">
    <property type="entry name" value="Macrolide_Exporter_MacB"/>
</dbReference>
<evidence type="ECO:0000259" key="7">
    <source>
        <dbReference type="Pfam" id="PF02687"/>
    </source>
</evidence>
<feature type="domain" description="MacB-like periplasmic core" evidence="8">
    <location>
        <begin position="22"/>
        <end position="240"/>
    </location>
</feature>
<protein>
    <submittedName>
        <fullName evidence="9">ABC transporter permease</fullName>
    </submittedName>
</protein>
<evidence type="ECO:0000256" key="2">
    <source>
        <dbReference type="ARBA" id="ARBA00022475"/>
    </source>
</evidence>
<keyword evidence="2" id="KW-1003">Cell membrane</keyword>
<reference evidence="9" key="1">
    <citation type="submission" date="2022-10" db="EMBL/GenBank/DDBJ databases">
        <title>Characterization and whole genome sequencing of a new Roseateles species, isolated from fresh water.</title>
        <authorList>
            <person name="Guliayeva D.Y."/>
            <person name="Akhremchuk A.E."/>
            <person name="Sikolenko M.A."/>
            <person name="Valentovich L.N."/>
            <person name="Sidarenka A.V."/>
        </authorList>
    </citation>
    <scope>NUCLEOTIDE SEQUENCE</scope>
    <source>
        <strain evidence="9">BIM B-1768</strain>
    </source>
</reference>
<keyword evidence="5 6" id="KW-0472">Membrane</keyword>
<organism evidence="9 10">
    <name type="scientific">Roseateles amylovorans</name>
    <dbReference type="NCBI Taxonomy" id="2978473"/>
    <lineage>
        <taxon>Bacteria</taxon>
        <taxon>Pseudomonadati</taxon>
        <taxon>Pseudomonadota</taxon>
        <taxon>Betaproteobacteria</taxon>
        <taxon>Burkholderiales</taxon>
        <taxon>Sphaerotilaceae</taxon>
        <taxon>Roseateles</taxon>
    </lineage>
</organism>
<keyword evidence="3 6" id="KW-0812">Transmembrane</keyword>
<gene>
    <name evidence="9" type="ORF">N4261_13620</name>
</gene>
<name>A0ABY6ATX0_9BURK</name>
<dbReference type="Pfam" id="PF02687">
    <property type="entry name" value="FtsX"/>
    <property type="match status" value="2"/>
</dbReference>
<evidence type="ECO:0000313" key="9">
    <source>
        <dbReference type="EMBL" id="UXH76112.1"/>
    </source>
</evidence>
<dbReference type="Pfam" id="PF12704">
    <property type="entry name" value="MacB_PCD"/>
    <property type="match status" value="2"/>
</dbReference>
<sequence>MMSIGTLRIGLRMILQEARHNALVLIGLVLGFTACFLLLAFVRQSFLYDAHLPDRDRTYVVKAHFNFAGTTNPWSDTTPLVLRDALLQPPIAEAVSRVMPLEVSARVDDRVLPLKVSLVDPDFAGLMALKVLDGDLSRALGTPDAVALTADTAQRLFGSEQVVGRRVTMVDQVFTVAAVVATPPRATTVPFAALAGIDSSLWSAETRQAMLTAWTKVEGKIYLRLAPGVDPASVARRLEAAANASPLQAAYPPEIVQQIGQLNLLDVRLGSLTHAYFDPDLASLADPAVHADRALVVGLGVVAVVVLLLAASNYASLATVRAARRRREIGVLKTLGATSREILWQFTLESLCFTLSAALLGALLAAALLEPFASLTHRPTDQVFTPVSCAVALLIAVVVGLLAGAYPAWLAARVPANQLANAGNGEGLAGAWLRRVLTLMQFAAAIALLGLSLGIAWQTRYVLAIHPGFDARGLIVLRLPGNSMTAEGKSFAEAARQLPGVTGVTATSGVIGRNEAVLLADVQRGDRPENLVRLTAIRPDFFEVYGIRPVAGRVFDGRKDPEEKGSEVIINQTTATLLGFDTAQAAVGQTVLFGKSRKPFQIAGVVPDIRQQSVRKAIQPMVYVLVLRTPYLTVRASGNPAPVETALAALWARSFPNQALDMKRLQDRIDSNYADDQRLAWLLMATSLLVGGISAIGVYVLSAYGIQRRFKEIAVRKLYGAGAPAIARLVWREPLFIVIGSALIGLPIAAVSTHRYLADFVESGAVLVPALVGAFALAALVAVISTAGSTVSALRVAPGRALQE</sequence>
<evidence type="ECO:0000256" key="6">
    <source>
        <dbReference type="SAM" id="Phobius"/>
    </source>
</evidence>
<feature type="transmembrane region" description="Helical" evidence="6">
    <location>
        <begin position="294"/>
        <end position="317"/>
    </location>
</feature>
<feature type="transmembrane region" description="Helical" evidence="6">
    <location>
        <begin position="436"/>
        <end position="457"/>
    </location>
</feature>
<feature type="transmembrane region" description="Helical" evidence="6">
    <location>
        <begin position="763"/>
        <end position="785"/>
    </location>
</feature>
<dbReference type="InterPro" id="IPR003838">
    <property type="entry name" value="ABC3_permease_C"/>
</dbReference>
<keyword evidence="10" id="KW-1185">Reference proteome</keyword>
<dbReference type="EMBL" id="CP104562">
    <property type="protein sequence ID" value="UXH76112.1"/>
    <property type="molecule type" value="Genomic_DNA"/>
</dbReference>
<feature type="transmembrane region" description="Helical" evidence="6">
    <location>
        <begin position="21"/>
        <end position="42"/>
    </location>
</feature>
<proteinExistence type="predicted"/>
<keyword evidence="4 6" id="KW-1133">Transmembrane helix</keyword>
<dbReference type="RefSeq" id="WP_261755844.1">
    <property type="nucleotide sequence ID" value="NZ_CP104562.2"/>
</dbReference>